<comment type="caution">
    <text evidence="1">The sequence shown here is derived from an EMBL/GenBank/DDBJ whole genome shotgun (WGS) entry which is preliminary data.</text>
</comment>
<gene>
    <name evidence="1" type="ORF">A2U01_0015504</name>
</gene>
<feature type="non-terminal residue" evidence="1">
    <location>
        <position position="1"/>
    </location>
</feature>
<proteinExistence type="predicted"/>
<dbReference type="AlphaFoldDB" id="A0A392N4P1"/>
<protein>
    <submittedName>
        <fullName evidence="1">Uncharacterized protein</fullName>
    </submittedName>
</protein>
<reference evidence="1 2" key="1">
    <citation type="journal article" date="2018" name="Front. Plant Sci.">
        <title>Red Clover (Trifolium pratense) and Zigzag Clover (T. medium) - A Picture of Genomic Similarities and Differences.</title>
        <authorList>
            <person name="Dluhosova J."/>
            <person name="Istvanek J."/>
            <person name="Nedelnik J."/>
            <person name="Repkova J."/>
        </authorList>
    </citation>
    <scope>NUCLEOTIDE SEQUENCE [LARGE SCALE GENOMIC DNA]</scope>
    <source>
        <strain evidence="2">cv. 10/8</strain>
        <tissue evidence="1">Leaf</tissue>
    </source>
</reference>
<evidence type="ECO:0000313" key="1">
    <source>
        <dbReference type="EMBL" id="MCH94542.1"/>
    </source>
</evidence>
<dbReference type="EMBL" id="LXQA010027569">
    <property type="protein sequence ID" value="MCH94542.1"/>
    <property type="molecule type" value="Genomic_DNA"/>
</dbReference>
<organism evidence="1 2">
    <name type="scientific">Trifolium medium</name>
    <dbReference type="NCBI Taxonomy" id="97028"/>
    <lineage>
        <taxon>Eukaryota</taxon>
        <taxon>Viridiplantae</taxon>
        <taxon>Streptophyta</taxon>
        <taxon>Embryophyta</taxon>
        <taxon>Tracheophyta</taxon>
        <taxon>Spermatophyta</taxon>
        <taxon>Magnoliopsida</taxon>
        <taxon>eudicotyledons</taxon>
        <taxon>Gunneridae</taxon>
        <taxon>Pentapetalae</taxon>
        <taxon>rosids</taxon>
        <taxon>fabids</taxon>
        <taxon>Fabales</taxon>
        <taxon>Fabaceae</taxon>
        <taxon>Papilionoideae</taxon>
        <taxon>50 kb inversion clade</taxon>
        <taxon>NPAAA clade</taxon>
        <taxon>Hologalegina</taxon>
        <taxon>IRL clade</taxon>
        <taxon>Trifolieae</taxon>
        <taxon>Trifolium</taxon>
    </lineage>
</organism>
<name>A0A392N4P1_9FABA</name>
<accession>A0A392N4P1</accession>
<evidence type="ECO:0000313" key="2">
    <source>
        <dbReference type="Proteomes" id="UP000265520"/>
    </source>
</evidence>
<keyword evidence="2" id="KW-1185">Reference proteome</keyword>
<dbReference type="Proteomes" id="UP000265520">
    <property type="component" value="Unassembled WGS sequence"/>
</dbReference>
<sequence>RVSKGTPAVKVQPPPSMASSRALALLPLQLVCMNIQLNEGMCDA</sequence>